<keyword evidence="1" id="KW-0805">Transcription regulation</keyword>
<feature type="domain" description="HTH gntR-type" evidence="5">
    <location>
        <begin position="33"/>
        <end position="101"/>
    </location>
</feature>
<organism evidence="6 7">
    <name type="scientific">Marinicauda algicola</name>
    <dbReference type="NCBI Taxonomy" id="2029849"/>
    <lineage>
        <taxon>Bacteria</taxon>
        <taxon>Pseudomonadati</taxon>
        <taxon>Pseudomonadota</taxon>
        <taxon>Alphaproteobacteria</taxon>
        <taxon>Maricaulales</taxon>
        <taxon>Maricaulaceae</taxon>
        <taxon>Marinicauda</taxon>
    </lineage>
</organism>
<evidence type="ECO:0000256" key="3">
    <source>
        <dbReference type="ARBA" id="ARBA00023163"/>
    </source>
</evidence>
<dbReference type="Pfam" id="PF07702">
    <property type="entry name" value="UTRA"/>
    <property type="match status" value="1"/>
</dbReference>
<feature type="compositionally biased region" description="Basic and acidic residues" evidence="4">
    <location>
        <begin position="1"/>
        <end position="26"/>
    </location>
</feature>
<dbReference type="InterPro" id="IPR036390">
    <property type="entry name" value="WH_DNA-bd_sf"/>
</dbReference>
<dbReference type="InterPro" id="IPR011663">
    <property type="entry name" value="UTRA"/>
</dbReference>
<dbReference type="SMART" id="SM00345">
    <property type="entry name" value="HTH_GNTR"/>
    <property type="match status" value="1"/>
</dbReference>
<reference evidence="6 7" key="1">
    <citation type="journal article" date="2017" name="Int. J. Syst. Evol. Microbiol.">
        <title>Marinicauda algicola sp. nov., isolated from a marine red alga Rhodosorus marinus.</title>
        <authorList>
            <person name="Jeong S.E."/>
            <person name="Jeon S.H."/>
            <person name="Chun B.H."/>
            <person name="Kim D.W."/>
            <person name="Jeon C.O."/>
        </authorList>
    </citation>
    <scope>NUCLEOTIDE SEQUENCE [LARGE SCALE GENOMIC DNA]</scope>
    <source>
        <strain evidence="6 7">JCM 31718</strain>
    </source>
</reference>
<comment type="caution">
    <text evidence="6">The sequence shown here is derived from an EMBL/GenBank/DDBJ whole genome shotgun (WGS) entry which is preliminary data.</text>
</comment>
<keyword evidence="7" id="KW-1185">Reference proteome</keyword>
<dbReference type="GO" id="GO:0045892">
    <property type="term" value="P:negative regulation of DNA-templated transcription"/>
    <property type="evidence" value="ECO:0007669"/>
    <property type="project" value="TreeGrafter"/>
</dbReference>
<dbReference type="PANTHER" id="PTHR44846">
    <property type="entry name" value="MANNOSYL-D-GLYCERATE TRANSPORT/METABOLISM SYSTEM REPRESSOR MNGR-RELATED"/>
    <property type="match status" value="1"/>
</dbReference>
<dbReference type="SUPFAM" id="SSF64288">
    <property type="entry name" value="Chorismate lyase-like"/>
    <property type="match status" value="1"/>
</dbReference>
<feature type="region of interest" description="Disordered" evidence="4">
    <location>
        <begin position="1"/>
        <end position="32"/>
    </location>
</feature>
<accession>A0A4V3RYF3</accession>
<dbReference type="Proteomes" id="UP000308054">
    <property type="component" value="Unassembled WGS sequence"/>
</dbReference>
<evidence type="ECO:0000313" key="6">
    <source>
        <dbReference type="EMBL" id="TGY90179.1"/>
    </source>
</evidence>
<keyword evidence="3" id="KW-0804">Transcription</keyword>
<proteinExistence type="predicted"/>
<evidence type="ECO:0000313" key="7">
    <source>
        <dbReference type="Proteomes" id="UP000308054"/>
    </source>
</evidence>
<evidence type="ECO:0000256" key="4">
    <source>
        <dbReference type="SAM" id="MobiDB-lite"/>
    </source>
</evidence>
<name>A0A4V3RYF3_9PROT</name>
<dbReference type="OrthoDB" id="9808698at2"/>
<dbReference type="GO" id="GO:0003700">
    <property type="term" value="F:DNA-binding transcription factor activity"/>
    <property type="evidence" value="ECO:0007669"/>
    <property type="project" value="InterPro"/>
</dbReference>
<gene>
    <name evidence="6" type="ORF">E5163_03375</name>
</gene>
<dbReference type="InterPro" id="IPR000524">
    <property type="entry name" value="Tscrpt_reg_HTH_GntR"/>
</dbReference>
<dbReference type="PANTHER" id="PTHR44846:SF17">
    <property type="entry name" value="GNTR-FAMILY TRANSCRIPTIONAL REGULATOR"/>
    <property type="match status" value="1"/>
</dbReference>
<dbReference type="SMART" id="SM00866">
    <property type="entry name" value="UTRA"/>
    <property type="match status" value="1"/>
</dbReference>
<sequence length="269" mass="29172">MCRSADRDRGAGPSRCPERGVGREAETDVTDQAPRYAQLAESLKRAIAEGRPGIGEQLPTEHALMASHKVSRHTVREALRLLSEAGLIARRRGAGTVVVARETPAAFTQRLGGMEDLLQYARAARLRVLATSRVDGDPALVRRFGLEPDTAYLQITGLREGEEGPPVARTVILVRADLAPGAIALSELRGAITDWIERQHGIAPARIEQAIEAHLLTPEEAEPLQAAVAGAALMTRRRYLDAQGRIIAVSESVHPGDRFSYDMVLTREG</sequence>
<evidence type="ECO:0000256" key="1">
    <source>
        <dbReference type="ARBA" id="ARBA00023015"/>
    </source>
</evidence>
<evidence type="ECO:0000259" key="5">
    <source>
        <dbReference type="PROSITE" id="PS50949"/>
    </source>
</evidence>
<dbReference type="CDD" id="cd07377">
    <property type="entry name" value="WHTH_GntR"/>
    <property type="match status" value="1"/>
</dbReference>
<dbReference type="InterPro" id="IPR036388">
    <property type="entry name" value="WH-like_DNA-bd_sf"/>
</dbReference>
<evidence type="ECO:0000256" key="2">
    <source>
        <dbReference type="ARBA" id="ARBA00023125"/>
    </source>
</evidence>
<dbReference type="InterPro" id="IPR050679">
    <property type="entry name" value="Bact_HTH_transcr_reg"/>
</dbReference>
<dbReference type="Gene3D" id="1.10.10.10">
    <property type="entry name" value="Winged helix-like DNA-binding domain superfamily/Winged helix DNA-binding domain"/>
    <property type="match status" value="1"/>
</dbReference>
<dbReference type="EMBL" id="SRXW01000001">
    <property type="protein sequence ID" value="TGY90179.1"/>
    <property type="molecule type" value="Genomic_DNA"/>
</dbReference>
<dbReference type="GO" id="GO:0003677">
    <property type="term" value="F:DNA binding"/>
    <property type="evidence" value="ECO:0007669"/>
    <property type="project" value="UniProtKB-KW"/>
</dbReference>
<dbReference type="SUPFAM" id="SSF46785">
    <property type="entry name" value="Winged helix' DNA-binding domain"/>
    <property type="match status" value="1"/>
</dbReference>
<dbReference type="PRINTS" id="PR00035">
    <property type="entry name" value="HTHGNTR"/>
</dbReference>
<dbReference type="AlphaFoldDB" id="A0A4V3RYF3"/>
<keyword evidence="2" id="KW-0238">DNA-binding</keyword>
<dbReference type="Pfam" id="PF00392">
    <property type="entry name" value="GntR"/>
    <property type="match status" value="1"/>
</dbReference>
<dbReference type="InterPro" id="IPR028978">
    <property type="entry name" value="Chorismate_lyase_/UTRA_dom_sf"/>
</dbReference>
<dbReference type="PROSITE" id="PS50949">
    <property type="entry name" value="HTH_GNTR"/>
    <property type="match status" value="1"/>
</dbReference>
<protein>
    <submittedName>
        <fullName evidence="6">GntR family transcriptional regulator</fullName>
    </submittedName>
</protein>
<dbReference type="Gene3D" id="3.40.1410.10">
    <property type="entry name" value="Chorismate lyase-like"/>
    <property type="match status" value="1"/>
</dbReference>